<accession>A0A3S4QCA3</accession>
<keyword evidence="1" id="KW-0472">Membrane</keyword>
<organism evidence="2 3">
    <name type="scientific">Dinothrombium tinctorium</name>
    <dbReference type="NCBI Taxonomy" id="1965070"/>
    <lineage>
        <taxon>Eukaryota</taxon>
        <taxon>Metazoa</taxon>
        <taxon>Ecdysozoa</taxon>
        <taxon>Arthropoda</taxon>
        <taxon>Chelicerata</taxon>
        <taxon>Arachnida</taxon>
        <taxon>Acari</taxon>
        <taxon>Acariformes</taxon>
        <taxon>Trombidiformes</taxon>
        <taxon>Prostigmata</taxon>
        <taxon>Anystina</taxon>
        <taxon>Parasitengona</taxon>
        <taxon>Trombidioidea</taxon>
        <taxon>Trombidiidae</taxon>
        <taxon>Dinothrombium</taxon>
    </lineage>
</organism>
<keyword evidence="1" id="KW-0812">Transmembrane</keyword>
<dbReference type="Proteomes" id="UP000285301">
    <property type="component" value="Unassembled WGS sequence"/>
</dbReference>
<dbReference type="EMBL" id="NCKU01008959">
    <property type="protein sequence ID" value="RWS01568.1"/>
    <property type="molecule type" value="Genomic_DNA"/>
</dbReference>
<sequence length="79" mass="9379">MPIDGISKKIKRNLRLLYRIRNNLKDDGLRDAYFIMFNHIFLYGCCVWGFSTKMQINRLVLMQKRIIRALSFASSRAHT</sequence>
<evidence type="ECO:0000256" key="1">
    <source>
        <dbReference type="SAM" id="Phobius"/>
    </source>
</evidence>
<keyword evidence="1" id="KW-1133">Transmembrane helix</keyword>
<name>A0A3S4QCA3_9ACAR</name>
<dbReference type="STRING" id="1965070.A0A3S4QCA3"/>
<dbReference type="AlphaFoldDB" id="A0A3S4QCA3"/>
<protein>
    <submittedName>
        <fullName evidence="2">Uncharacterized protein</fullName>
    </submittedName>
</protein>
<evidence type="ECO:0000313" key="2">
    <source>
        <dbReference type="EMBL" id="RWS01568.1"/>
    </source>
</evidence>
<gene>
    <name evidence="2" type="ORF">B4U79_01107</name>
</gene>
<proteinExistence type="predicted"/>
<reference evidence="2 3" key="1">
    <citation type="journal article" date="2018" name="Gigascience">
        <title>Genomes of trombidid mites reveal novel predicted allergens and laterally-transferred genes associated with secondary metabolism.</title>
        <authorList>
            <person name="Dong X."/>
            <person name="Chaisiri K."/>
            <person name="Xia D."/>
            <person name="Armstrong S.D."/>
            <person name="Fang Y."/>
            <person name="Donnelly M.J."/>
            <person name="Kadowaki T."/>
            <person name="McGarry J.W."/>
            <person name="Darby A.C."/>
            <person name="Makepeace B.L."/>
        </authorList>
    </citation>
    <scope>NUCLEOTIDE SEQUENCE [LARGE SCALE GENOMIC DNA]</scope>
    <source>
        <strain evidence="2">UoL-WK</strain>
    </source>
</reference>
<evidence type="ECO:0000313" key="3">
    <source>
        <dbReference type="Proteomes" id="UP000285301"/>
    </source>
</evidence>
<comment type="caution">
    <text evidence="2">The sequence shown here is derived from an EMBL/GenBank/DDBJ whole genome shotgun (WGS) entry which is preliminary data.</text>
</comment>
<feature type="transmembrane region" description="Helical" evidence="1">
    <location>
        <begin position="32"/>
        <end position="50"/>
    </location>
</feature>
<keyword evidence="3" id="KW-1185">Reference proteome</keyword>